<protein>
    <recommendedName>
        <fullName evidence="3">Secreted protein</fullName>
    </recommendedName>
</protein>
<dbReference type="AlphaFoldDB" id="A0AAV7X4R8"/>
<reference evidence="1" key="1">
    <citation type="journal article" date="2022" name="bioRxiv">
        <title>Sequencing and chromosome-scale assembly of the giantPleurodeles waltlgenome.</title>
        <authorList>
            <person name="Brown T."/>
            <person name="Elewa A."/>
            <person name="Iarovenko S."/>
            <person name="Subramanian E."/>
            <person name="Araus A.J."/>
            <person name="Petzold A."/>
            <person name="Susuki M."/>
            <person name="Suzuki K.-i.T."/>
            <person name="Hayashi T."/>
            <person name="Toyoda A."/>
            <person name="Oliveira C."/>
            <person name="Osipova E."/>
            <person name="Leigh N.D."/>
            <person name="Simon A."/>
            <person name="Yun M.H."/>
        </authorList>
    </citation>
    <scope>NUCLEOTIDE SEQUENCE</scope>
    <source>
        <strain evidence="1">20211129_DDA</strain>
        <tissue evidence="1">Liver</tissue>
    </source>
</reference>
<sequence length="135" mass="14521">MLLASTAPATLLVFPFVEGENRRVAALPGSRDSFSGALPILALPGFPRRGILAEPFLARRSSSAARPQCRSLPLSASPGAWICRVSVSRGLREAKRRVGRHIQPIPAAYTCHAPKRGESASSGLRRYATRHVPLV</sequence>
<dbReference type="Proteomes" id="UP001066276">
    <property type="component" value="Chromosome 1_1"/>
</dbReference>
<gene>
    <name evidence="1" type="ORF">NDU88_006685</name>
</gene>
<keyword evidence="2" id="KW-1185">Reference proteome</keyword>
<dbReference type="EMBL" id="JANPWB010000001">
    <property type="protein sequence ID" value="KAJ1219114.1"/>
    <property type="molecule type" value="Genomic_DNA"/>
</dbReference>
<comment type="caution">
    <text evidence="1">The sequence shown here is derived from an EMBL/GenBank/DDBJ whole genome shotgun (WGS) entry which is preliminary data.</text>
</comment>
<accession>A0AAV7X4R8</accession>
<organism evidence="1 2">
    <name type="scientific">Pleurodeles waltl</name>
    <name type="common">Iberian ribbed newt</name>
    <dbReference type="NCBI Taxonomy" id="8319"/>
    <lineage>
        <taxon>Eukaryota</taxon>
        <taxon>Metazoa</taxon>
        <taxon>Chordata</taxon>
        <taxon>Craniata</taxon>
        <taxon>Vertebrata</taxon>
        <taxon>Euteleostomi</taxon>
        <taxon>Amphibia</taxon>
        <taxon>Batrachia</taxon>
        <taxon>Caudata</taxon>
        <taxon>Salamandroidea</taxon>
        <taxon>Salamandridae</taxon>
        <taxon>Pleurodelinae</taxon>
        <taxon>Pleurodeles</taxon>
    </lineage>
</organism>
<name>A0AAV7X4R8_PLEWA</name>
<evidence type="ECO:0000313" key="1">
    <source>
        <dbReference type="EMBL" id="KAJ1219114.1"/>
    </source>
</evidence>
<evidence type="ECO:0008006" key="3">
    <source>
        <dbReference type="Google" id="ProtNLM"/>
    </source>
</evidence>
<evidence type="ECO:0000313" key="2">
    <source>
        <dbReference type="Proteomes" id="UP001066276"/>
    </source>
</evidence>
<proteinExistence type="predicted"/>